<organism evidence="1 2">
    <name type="scientific">Candidatus Desulfobacillus denitrificans</name>
    <dbReference type="NCBI Taxonomy" id="2608985"/>
    <lineage>
        <taxon>Bacteria</taxon>
        <taxon>Pseudomonadati</taxon>
        <taxon>Pseudomonadota</taxon>
        <taxon>Betaproteobacteria</taxon>
        <taxon>Candidatus Desulfobacillus</taxon>
    </lineage>
</organism>
<evidence type="ECO:0000313" key="1">
    <source>
        <dbReference type="EMBL" id="BBO20163.1"/>
    </source>
</evidence>
<reference evidence="1" key="1">
    <citation type="journal article" name="DNA Res.">
        <title>The physiological potential of anammox bacteria as revealed by their core genome structure.</title>
        <authorList>
            <person name="Okubo T."/>
            <person name="Toyoda A."/>
            <person name="Fukuhara K."/>
            <person name="Uchiyama I."/>
            <person name="Harigaya Y."/>
            <person name="Kuroiwa M."/>
            <person name="Suzuki T."/>
            <person name="Murakami Y."/>
            <person name="Suwa Y."/>
            <person name="Takami H."/>
        </authorList>
    </citation>
    <scope>NUCLEOTIDE SEQUENCE</scope>
    <source>
        <strain evidence="1">317325-3</strain>
    </source>
</reference>
<dbReference type="Pfam" id="PF09626">
    <property type="entry name" value="DHC"/>
    <property type="match status" value="1"/>
</dbReference>
<protein>
    <submittedName>
        <fullName evidence="1">Cytochrome C</fullName>
    </submittedName>
</protein>
<sequence length="148" mass="16566">MVLPLPARADRLPLPADAPPSFKAECGSCHLAFPPQLLTAPDWRRVMAGLDRHYGDNASLDEKTRREIEAFLVRHAATRSRLAGAGDPPRLTQTEWFRREHRKVPDALWRDARVSSAANCGACHGRAEAGSFRGRELALPELRKRKHD</sequence>
<dbReference type="EMBL" id="AP021857">
    <property type="protein sequence ID" value="BBO20163.1"/>
    <property type="molecule type" value="Genomic_DNA"/>
</dbReference>
<dbReference type="Proteomes" id="UP000662914">
    <property type="component" value="Chromosome"/>
</dbReference>
<dbReference type="AlphaFoldDB" id="A0A809QXL7"/>
<dbReference type="InterPro" id="IPR018588">
    <property type="entry name" value="Dihaem_cytochrome-c"/>
</dbReference>
<accession>A0A809QXL7</accession>
<dbReference type="KEGG" id="ddz:DSYM_08620"/>
<proteinExistence type="predicted"/>
<name>A0A809QXL7_9PROT</name>
<evidence type="ECO:0000313" key="2">
    <source>
        <dbReference type="Proteomes" id="UP000662914"/>
    </source>
</evidence>
<gene>
    <name evidence="1" type="ORF">DSYM_08620</name>
</gene>